<evidence type="ECO:0000313" key="2">
    <source>
        <dbReference type="EMBL" id="KAG1782822.1"/>
    </source>
</evidence>
<sequence length="360" mass="41231">MDKEILELKNYLPEWTAAKRSEKRGIFTAIARAARLFAPKVDQKQWKKRKQMYKTWLFNNKKKKERKDMIKYGRKWTPRMVVYQQKREEVLKRIEDESGVKPGDPVGEGERDSGRVVEQLSPPEIQAQVARKKGPAYMEHFSNEMWRQCGMRVFVMSAWKNEKGEVLFGMHDDNEALGDGDSFMKTKDWEDIEPVWQEYAQEQFGAGARDGGRQVKGGRKRMRKPVFELEMDGEGMPLLPDITDTKLEEKKAMVRAFLTSHYREFLVASCKKLLNAWTQGYVSGKDKAVVPWSAIVHSQDDFVAQTSGMLGKKEGKVHISVQAWKNTDGDMVPSVISGKSPSPQARIGRKATAGYYPKAT</sequence>
<dbReference type="EMBL" id="JABBWD010000003">
    <property type="protein sequence ID" value="KAG1782822.1"/>
    <property type="molecule type" value="Genomic_DNA"/>
</dbReference>
<feature type="region of interest" description="Disordered" evidence="1">
    <location>
        <begin position="94"/>
        <end position="115"/>
    </location>
</feature>
<evidence type="ECO:0000256" key="1">
    <source>
        <dbReference type="SAM" id="MobiDB-lite"/>
    </source>
</evidence>
<protein>
    <submittedName>
        <fullName evidence="2">Uncharacterized protein</fullName>
    </submittedName>
</protein>
<organism evidence="2 3">
    <name type="scientific">Suillus placidus</name>
    <dbReference type="NCBI Taxonomy" id="48579"/>
    <lineage>
        <taxon>Eukaryota</taxon>
        <taxon>Fungi</taxon>
        <taxon>Dikarya</taxon>
        <taxon>Basidiomycota</taxon>
        <taxon>Agaricomycotina</taxon>
        <taxon>Agaricomycetes</taxon>
        <taxon>Agaricomycetidae</taxon>
        <taxon>Boletales</taxon>
        <taxon>Suillineae</taxon>
        <taxon>Suillaceae</taxon>
        <taxon>Suillus</taxon>
    </lineage>
</organism>
<dbReference type="OrthoDB" id="3149423at2759"/>
<dbReference type="Proteomes" id="UP000714275">
    <property type="component" value="Unassembled WGS sequence"/>
</dbReference>
<feature type="region of interest" description="Disordered" evidence="1">
    <location>
        <begin position="332"/>
        <end position="360"/>
    </location>
</feature>
<reference evidence="2" key="1">
    <citation type="journal article" date="2020" name="New Phytol.">
        <title>Comparative genomics reveals dynamic genome evolution in host specialist ectomycorrhizal fungi.</title>
        <authorList>
            <person name="Lofgren L.A."/>
            <person name="Nguyen N.H."/>
            <person name="Vilgalys R."/>
            <person name="Ruytinx J."/>
            <person name="Liao H.L."/>
            <person name="Branco S."/>
            <person name="Kuo A."/>
            <person name="LaButti K."/>
            <person name="Lipzen A."/>
            <person name="Andreopoulos W."/>
            <person name="Pangilinan J."/>
            <person name="Riley R."/>
            <person name="Hundley H."/>
            <person name="Na H."/>
            <person name="Barry K."/>
            <person name="Grigoriev I.V."/>
            <person name="Stajich J.E."/>
            <person name="Kennedy P.G."/>
        </authorList>
    </citation>
    <scope>NUCLEOTIDE SEQUENCE</scope>
    <source>
        <strain evidence="2">DOB743</strain>
    </source>
</reference>
<accession>A0A9P7D8C5</accession>
<keyword evidence="3" id="KW-1185">Reference proteome</keyword>
<name>A0A9P7D8C5_9AGAM</name>
<evidence type="ECO:0000313" key="3">
    <source>
        <dbReference type="Proteomes" id="UP000714275"/>
    </source>
</evidence>
<dbReference type="AlphaFoldDB" id="A0A9P7D8C5"/>
<gene>
    <name evidence="2" type="ORF">EV702DRAFT_1192479</name>
</gene>
<comment type="caution">
    <text evidence="2">The sequence shown here is derived from an EMBL/GenBank/DDBJ whole genome shotgun (WGS) entry which is preliminary data.</text>
</comment>
<proteinExistence type="predicted"/>